<evidence type="ECO:0000313" key="1">
    <source>
        <dbReference type="EMBL" id="KFV55940.1"/>
    </source>
</evidence>
<dbReference type="SUPFAM" id="SSF58069">
    <property type="entry name" value="Virus ectodomain"/>
    <property type="match status" value="1"/>
</dbReference>
<dbReference type="AlphaFoldDB" id="A0A093FH51"/>
<organism evidence="1 2">
    <name type="scientific">Tyto alba</name>
    <name type="common">Barn owl</name>
    <dbReference type="NCBI Taxonomy" id="56313"/>
    <lineage>
        <taxon>Eukaryota</taxon>
        <taxon>Metazoa</taxon>
        <taxon>Chordata</taxon>
        <taxon>Craniata</taxon>
        <taxon>Vertebrata</taxon>
        <taxon>Euteleostomi</taxon>
        <taxon>Archelosauria</taxon>
        <taxon>Archosauria</taxon>
        <taxon>Dinosauria</taxon>
        <taxon>Saurischia</taxon>
        <taxon>Theropoda</taxon>
        <taxon>Coelurosauria</taxon>
        <taxon>Aves</taxon>
        <taxon>Neognathae</taxon>
        <taxon>Neoaves</taxon>
        <taxon>Telluraves</taxon>
        <taxon>Strigiformes</taxon>
        <taxon>Tytonidae</taxon>
        <taxon>Tyto</taxon>
    </lineage>
</organism>
<dbReference type="Proteomes" id="UP000054190">
    <property type="component" value="Unassembled WGS sequence"/>
</dbReference>
<sequence>FLLLAQGHGCEYFDGICCLEDHSETLHKKIQDLQKLTKKITEDTRLFGTENWLNGL</sequence>
<proteinExistence type="predicted"/>
<dbReference type="EMBL" id="KK393430">
    <property type="protein sequence ID" value="KFV55940.1"/>
    <property type="molecule type" value="Genomic_DNA"/>
</dbReference>
<evidence type="ECO:0008006" key="3">
    <source>
        <dbReference type="Google" id="ProtNLM"/>
    </source>
</evidence>
<keyword evidence="2" id="KW-1185">Reference proteome</keyword>
<reference evidence="1 2" key="1">
    <citation type="submission" date="2014-04" db="EMBL/GenBank/DDBJ databases">
        <title>Genome evolution of avian class.</title>
        <authorList>
            <person name="Zhang G."/>
            <person name="Li C."/>
        </authorList>
    </citation>
    <scope>NUCLEOTIDE SEQUENCE [LARGE SCALE GENOMIC DNA]</scope>
    <source>
        <strain evidence="1">BGI_N341</strain>
    </source>
</reference>
<gene>
    <name evidence="1" type="ORF">N341_11374</name>
</gene>
<dbReference type="Gene3D" id="1.10.287.210">
    <property type="match status" value="1"/>
</dbReference>
<protein>
    <recommendedName>
        <fullName evidence="3">Envelope glycoprotein</fullName>
    </recommendedName>
</protein>
<feature type="non-terminal residue" evidence="1">
    <location>
        <position position="56"/>
    </location>
</feature>
<feature type="non-terminal residue" evidence="1">
    <location>
        <position position="1"/>
    </location>
</feature>
<name>A0A093FH51_TYTAL</name>
<evidence type="ECO:0000313" key="2">
    <source>
        <dbReference type="Proteomes" id="UP000054190"/>
    </source>
</evidence>
<accession>A0A093FH51</accession>